<gene>
    <name evidence="2" type="ORF">A1A1_17910</name>
</gene>
<organism evidence="2 3">
    <name type="scientific">Planococcus antarcticus DSM 14505</name>
    <dbReference type="NCBI Taxonomy" id="1185653"/>
    <lineage>
        <taxon>Bacteria</taxon>
        <taxon>Bacillati</taxon>
        <taxon>Bacillota</taxon>
        <taxon>Bacilli</taxon>
        <taxon>Bacillales</taxon>
        <taxon>Caryophanaceae</taxon>
        <taxon>Planococcus</taxon>
    </lineage>
</organism>
<protein>
    <recommendedName>
        <fullName evidence="4">Bax inhibitor-1/YccA family protein</fullName>
    </recommendedName>
</protein>
<dbReference type="InterPro" id="IPR010539">
    <property type="entry name" value="BaxI_1-like"/>
</dbReference>
<dbReference type="Pfam" id="PF12811">
    <property type="entry name" value="BaxI_1"/>
    <property type="match status" value="1"/>
</dbReference>
<accession>A0AA87IHA0</accession>
<proteinExistence type="predicted"/>
<feature type="transmembrane region" description="Helical" evidence="1">
    <location>
        <begin position="155"/>
        <end position="180"/>
    </location>
</feature>
<dbReference type="AlphaFoldDB" id="A0AA87IHA0"/>
<feature type="transmembrane region" description="Helical" evidence="1">
    <location>
        <begin position="46"/>
        <end position="65"/>
    </location>
</feature>
<evidence type="ECO:0000313" key="3">
    <source>
        <dbReference type="Proteomes" id="UP000004725"/>
    </source>
</evidence>
<name>A0AA87IHA0_9BACL</name>
<keyword evidence="1" id="KW-1133">Transmembrane helix</keyword>
<evidence type="ECO:0008006" key="4">
    <source>
        <dbReference type="Google" id="ProtNLM"/>
    </source>
</evidence>
<dbReference type="PANTHER" id="PTHR41282">
    <property type="entry name" value="CONSERVED TRANSMEMBRANE PROTEIN-RELATED"/>
    <property type="match status" value="1"/>
</dbReference>
<dbReference type="PANTHER" id="PTHR41282:SF1">
    <property type="entry name" value="CONSERVED TRANSMEMBRANE PROTEIN-RELATED"/>
    <property type="match status" value="1"/>
</dbReference>
<keyword evidence="1" id="KW-0472">Membrane</keyword>
<keyword evidence="1" id="KW-0812">Transmembrane</keyword>
<feature type="transmembrane region" description="Helical" evidence="1">
    <location>
        <begin position="226"/>
        <end position="244"/>
    </location>
</feature>
<dbReference type="EMBL" id="AJYB01000091">
    <property type="protein sequence ID" value="EIM05105.1"/>
    <property type="molecule type" value="Genomic_DNA"/>
</dbReference>
<evidence type="ECO:0000313" key="2">
    <source>
        <dbReference type="EMBL" id="EIM05105.1"/>
    </source>
</evidence>
<comment type="caution">
    <text evidence="2">The sequence shown here is derived from an EMBL/GenBank/DDBJ whole genome shotgun (WGS) entry which is preliminary data.</text>
</comment>
<sequence length="256" mass="28057">MILLEIIYGVIDLRSGNPSLKTEAFENFKGAGTERKMTIQGTVNKTFILLLLLLVTFVYSWNQFVTSPNSVLPLILVGAIGGLIVGLITVFVPKISPFTAPVYALLQGLFLGAISAQYEVQYGGIVFQAVLITIGVLLSLLLVYKSGLIKVTQNFRMGVAAATGAIFLVYVISFIGGFFGFEIPFLHESSPIGIGISVIIVIVAALNLVLDFDFIENAAHKQVPKYFEWYGAFGLLVTLVWLYLEILRLLSKIRSR</sequence>
<feature type="transmembrane region" description="Helical" evidence="1">
    <location>
        <begin position="122"/>
        <end position="143"/>
    </location>
</feature>
<dbReference type="Proteomes" id="UP000004725">
    <property type="component" value="Unassembled WGS sequence"/>
</dbReference>
<feature type="transmembrane region" description="Helical" evidence="1">
    <location>
        <begin position="192"/>
        <end position="214"/>
    </location>
</feature>
<evidence type="ECO:0000256" key="1">
    <source>
        <dbReference type="SAM" id="Phobius"/>
    </source>
</evidence>
<reference evidence="2 3" key="1">
    <citation type="journal article" date="2012" name="J. Bacteriol.">
        <title>Genome Sequence of the Antarctic Psychrophile Bacterium Planococcus antarcticus DSM 14505.</title>
        <authorList>
            <person name="Margolles A."/>
            <person name="Gueimonde M."/>
            <person name="Sanchez B."/>
        </authorList>
    </citation>
    <scope>NUCLEOTIDE SEQUENCE [LARGE SCALE GENOMIC DNA]</scope>
    <source>
        <strain evidence="2 3">DSM 14505</strain>
    </source>
</reference>
<feature type="transmembrane region" description="Helical" evidence="1">
    <location>
        <begin position="98"/>
        <end position="116"/>
    </location>
</feature>
<dbReference type="PIRSF" id="PIRSF009160">
    <property type="entry name" value="UCP009160"/>
    <property type="match status" value="1"/>
</dbReference>
<feature type="transmembrane region" description="Helical" evidence="1">
    <location>
        <begin position="71"/>
        <end position="91"/>
    </location>
</feature>